<evidence type="ECO:0000313" key="4">
    <source>
        <dbReference type="Proteomes" id="UP000001449"/>
    </source>
</evidence>
<keyword evidence="4" id="KW-1185">Reference proteome</keyword>
<feature type="transmembrane region" description="Helical" evidence="2">
    <location>
        <begin position="162"/>
        <end position="185"/>
    </location>
</feature>
<dbReference type="EMBL" id="CM000639">
    <property type="protein sequence ID" value="EED95529.1"/>
    <property type="molecule type" value="Genomic_DNA"/>
</dbReference>
<dbReference type="Proteomes" id="UP000001449">
    <property type="component" value="Chromosome 2"/>
</dbReference>
<feature type="region of interest" description="Disordered" evidence="1">
    <location>
        <begin position="24"/>
        <end position="63"/>
    </location>
</feature>
<evidence type="ECO:0000313" key="3">
    <source>
        <dbReference type="EMBL" id="EED95529.1"/>
    </source>
</evidence>
<accession>B8BVX0</accession>
<protein>
    <submittedName>
        <fullName evidence="3">Uncharacterized protein</fullName>
    </submittedName>
</protein>
<reference evidence="3 4" key="1">
    <citation type="journal article" date="2004" name="Science">
        <title>The genome of the diatom Thalassiosira pseudonana: ecology, evolution, and metabolism.</title>
        <authorList>
            <person name="Armbrust E.V."/>
            <person name="Berges J.A."/>
            <person name="Bowler C."/>
            <person name="Green B.R."/>
            <person name="Martinez D."/>
            <person name="Putnam N.H."/>
            <person name="Zhou S."/>
            <person name="Allen A.E."/>
            <person name="Apt K.E."/>
            <person name="Bechner M."/>
            <person name="Brzezinski M.A."/>
            <person name="Chaal B.K."/>
            <person name="Chiovitti A."/>
            <person name="Davis A.K."/>
            <person name="Demarest M.S."/>
            <person name="Detter J.C."/>
            <person name="Glavina T."/>
            <person name="Goodstein D."/>
            <person name="Hadi M.Z."/>
            <person name="Hellsten U."/>
            <person name="Hildebrand M."/>
            <person name="Jenkins B.D."/>
            <person name="Jurka J."/>
            <person name="Kapitonov V.V."/>
            <person name="Kroger N."/>
            <person name="Lau W.W."/>
            <person name="Lane T.W."/>
            <person name="Larimer F.W."/>
            <person name="Lippmeier J.C."/>
            <person name="Lucas S."/>
            <person name="Medina M."/>
            <person name="Montsant A."/>
            <person name="Obornik M."/>
            <person name="Parker M.S."/>
            <person name="Palenik B."/>
            <person name="Pazour G.J."/>
            <person name="Richardson P.M."/>
            <person name="Rynearson T.A."/>
            <person name="Saito M.A."/>
            <person name="Schwartz D.C."/>
            <person name="Thamatrakoln K."/>
            <person name="Valentin K."/>
            <person name="Vardi A."/>
            <person name="Wilkerson F.P."/>
            <person name="Rokhsar D.S."/>
        </authorList>
    </citation>
    <scope>NUCLEOTIDE SEQUENCE [LARGE SCALE GENOMIC DNA]</scope>
    <source>
        <strain evidence="3 4">CCMP1335</strain>
    </source>
</reference>
<keyword evidence="2" id="KW-1133">Transmembrane helix</keyword>
<evidence type="ECO:0000256" key="1">
    <source>
        <dbReference type="SAM" id="MobiDB-lite"/>
    </source>
</evidence>
<dbReference type="RefSeq" id="XP_002288086.1">
    <property type="nucleotide sequence ID" value="XM_002288050.1"/>
</dbReference>
<gene>
    <name evidence="3" type="ORF">THAPSDRAFT_2983</name>
</gene>
<dbReference type="AlphaFoldDB" id="B8BVX0"/>
<dbReference type="HOGENOM" id="CLU_867381_0_0_1"/>
<feature type="region of interest" description="Disordered" evidence="1">
    <location>
        <begin position="86"/>
        <end position="108"/>
    </location>
</feature>
<keyword evidence="2" id="KW-0812">Transmembrane</keyword>
<dbReference type="PaxDb" id="35128-Thaps2983"/>
<dbReference type="GeneID" id="7452925"/>
<proteinExistence type="predicted"/>
<keyword evidence="2" id="KW-0472">Membrane</keyword>
<organism evidence="3 4">
    <name type="scientific">Thalassiosira pseudonana</name>
    <name type="common">Marine diatom</name>
    <name type="synonym">Cyclotella nana</name>
    <dbReference type="NCBI Taxonomy" id="35128"/>
    <lineage>
        <taxon>Eukaryota</taxon>
        <taxon>Sar</taxon>
        <taxon>Stramenopiles</taxon>
        <taxon>Ochrophyta</taxon>
        <taxon>Bacillariophyta</taxon>
        <taxon>Coscinodiscophyceae</taxon>
        <taxon>Thalassiosirophycidae</taxon>
        <taxon>Thalassiosirales</taxon>
        <taxon>Thalassiosiraceae</taxon>
        <taxon>Thalassiosira</taxon>
    </lineage>
</organism>
<dbReference type="InParanoid" id="B8BVX0"/>
<name>B8BVX0_THAPS</name>
<reference evidence="3 4" key="2">
    <citation type="journal article" date="2008" name="Nature">
        <title>The Phaeodactylum genome reveals the evolutionary history of diatom genomes.</title>
        <authorList>
            <person name="Bowler C."/>
            <person name="Allen A.E."/>
            <person name="Badger J.H."/>
            <person name="Grimwood J."/>
            <person name="Jabbari K."/>
            <person name="Kuo A."/>
            <person name="Maheswari U."/>
            <person name="Martens C."/>
            <person name="Maumus F."/>
            <person name="Otillar R.P."/>
            <person name="Rayko E."/>
            <person name="Salamov A."/>
            <person name="Vandepoele K."/>
            <person name="Beszteri B."/>
            <person name="Gruber A."/>
            <person name="Heijde M."/>
            <person name="Katinka M."/>
            <person name="Mock T."/>
            <person name="Valentin K."/>
            <person name="Verret F."/>
            <person name="Berges J.A."/>
            <person name="Brownlee C."/>
            <person name="Cadoret J.P."/>
            <person name="Chiovitti A."/>
            <person name="Choi C.J."/>
            <person name="Coesel S."/>
            <person name="De Martino A."/>
            <person name="Detter J.C."/>
            <person name="Durkin C."/>
            <person name="Falciatore A."/>
            <person name="Fournet J."/>
            <person name="Haruta M."/>
            <person name="Huysman M.J."/>
            <person name="Jenkins B.D."/>
            <person name="Jiroutova K."/>
            <person name="Jorgensen R.E."/>
            <person name="Joubert Y."/>
            <person name="Kaplan A."/>
            <person name="Kroger N."/>
            <person name="Kroth P.G."/>
            <person name="La Roche J."/>
            <person name="Lindquist E."/>
            <person name="Lommer M."/>
            <person name="Martin-Jezequel V."/>
            <person name="Lopez P.J."/>
            <person name="Lucas S."/>
            <person name="Mangogna M."/>
            <person name="McGinnis K."/>
            <person name="Medlin L.K."/>
            <person name="Montsant A."/>
            <person name="Oudot-Le Secq M.P."/>
            <person name="Napoli C."/>
            <person name="Obornik M."/>
            <person name="Parker M.S."/>
            <person name="Petit J.L."/>
            <person name="Porcel B.M."/>
            <person name="Poulsen N."/>
            <person name="Robison M."/>
            <person name="Rychlewski L."/>
            <person name="Rynearson T.A."/>
            <person name="Schmutz J."/>
            <person name="Shapiro H."/>
            <person name="Siaut M."/>
            <person name="Stanley M."/>
            <person name="Sussman M.R."/>
            <person name="Taylor A.R."/>
            <person name="Vardi A."/>
            <person name="von Dassow P."/>
            <person name="Vyverman W."/>
            <person name="Willis A."/>
            <person name="Wyrwicz L.S."/>
            <person name="Rokhsar D.S."/>
            <person name="Weissenbach J."/>
            <person name="Armbrust E.V."/>
            <person name="Green B.R."/>
            <person name="Van de Peer Y."/>
            <person name="Grigoriev I.V."/>
        </authorList>
    </citation>
    <scope>NUCLEOTIDE SEQUENCE [LARGE SCALE GENOMIC DNA]</scope>
    <source>
        <strain evidence="3 4">CCMP1335</strain>
    </source>
</reference>
<sequence length="321" mass="34978">MSRAKEEGNDDYAVDSTPIVAEWTAVSGLSDREDESAAGGIGGAPPPPPAFATASATDSSRRHGAYSITPACTLPPPGGSVLFVPGDNIHQPRRESNGNGDDGAGAEHHQNYDRTAVAIRIEDAIIEHVPISPLENVEIGHAEPIETVTFCGKELQSSRRSFIMILFSLVILVLASVAMSVSIYFTNNNTPAATEGNIPDQPPSLLDREFATLNENEKELYYREFALSLSPHAVLSDPNSPHFATLIWLDACVQYMDCASLFDSNKSVLTERYAWNVLWDSTRGGYWSASQDDDTSNMCDWKVDSYQCNDDNRVTAIFLGK</sequence>
<dbReference type="KEGG" id="tps:THAPSDRAFT_2983"/>
<evidence type="ECO:0000256" key="2">
    <source>
        <dbReference type="SAM" id="Phobius"/>
    </source>
</evidence>